<accession>A0A2N9JEL5</accession>
<evidence type="ECO:0000313" key="1">
    <source>
        <dbReference type="EMBL" id="SPD86000.1"/>
    </source>
</evidence>
<evidence type="ECO:0008006" key="3">
    <source>
        <dbReference type="Google" id="ProtNLM"/>
    </source>
</evidence>
<keyword evidence="2" id="KW-1185">Reference proteome</keyword>
<dbReference type="AlphaFoldDB" id="A0A2N9JEL5"/>
<gene>
    <name evidence="1" type="ORF">MPLG2_0964</name>
</gene>
<dbReference type="PANTHER" id="PTHR36839:SF1">
    <property type="entry name" value="METALLO-BETA-LACTAMASE FAMILY PROTEIN (AFU_ORTHOLOGUE AFUA_5G12770)"/>
    <property type="match status" value="1"/>
</dbReference>
<dbReference type="KEGG" id="mgg:MPLG2_0964"/>
<dbReference type="InterPro" id="IPR036866">
    <property type="entry name" value="RibonucZ/Hydroxyglut_hydro"/>
</dbReference>
<dbReference type="Proteomes" id="UP000238164">
    <property type="component" value="Chromosome 1"/>
</dbReference>
<organism evidence="1 2">
    <name type="scientific">Micropruina glycogenica</name>
    <dbReference type="NCBI Taxonomy" id="75385"/>
    <lineage>
        <taxon>Bacteria</taxon>
        <taxon>Bacillati</taxon>
        <taxon>Actinomycetota</taxon>
        <taxon>Actinomycetes</taxon>
        <taxon>Propionibacteriales</taxon>
        <taxon>Nocardioidaceae</taxon>
        <taxon>Micropruina</taxon>
    </lineage>
</organism>
<name>A0A2N9JEL5_9ACTN</name>
<dbReference type="PANTHER" id="PTHR36839">
    <property type="entry name" value="METALLO-BETA-LACTAMASE FAMILY PROTEIN (AFU_ORTHOLOGUE AFUA_5G12770)"/>
    <property type="match status" value="1"/>
</dbReference>
<protein>
    <recommendedName>
        <fullName evidence="3">Hydrolase</fullName>
    </recommendedName>
</protein>
<sequence length="274" mass="29153">MVGMPWICRTCGVEQSPADQPPAACAICTDERQYVLPSGPAWTTASELVDAGFGLRVEELEPDLWGFTAEPKVGIGQTALLARTPGGHLLFDVPPFVAPEALRLIGELGGVAAIMASHPHMYGSQVAWSHALGGVPVYVADADLAWVQRTDPLLVSWSQPFDVLPGVPARQVGGHFRGQTIVRWPGADGAGVLLVGDACSVRPDGNVSFLRSYPNLIPLSPRAIGQIVAGFDAFDYDRLYDNFAGRLAAGAANIVHFSADRYVAWITGAHDDLV</sequence>
<dbReference type="SUPFAM" id="SSF56281">
    <property type="entry name" value="Metallo-hydrolase/oxidoreductase"/>
    <property type="match status" value="1"/>
</dbReference>
<dbReference type="EMBL" id="LT985188">
    <property type="protein sequence ID" value="SPD86000.1"/>
    <property type="molecule type" value="Genomic_DNA"/>
</dbReference>
<reference evidence="1 2" key="1">
    <citation type="submission" date="2018-02" db="EMBL/GenBank/DDBJ databases">
        <authorList>
            <person name="Cohen D.B."/>
            <person name="Kent A.D."/>
        </authorList>
    </citation>
    <scope>NUCLEOTIDE SEQUENCE [LARGE SCALE GENOMIC DNA]</scope>
    <source>
        <strain evidence="1">1</strain>
    </source>
</reference>
<dbReference type="Gene3D" id="3.60.15.10">
    <property type="entry name" value="Ribonuclease Z/Hydroxyacylglutathione hydrolase-like"/>
    <property type="match status" value="1"/>
</dbReference>
<proteinExistence type="predicted"/>
<evidence type="ECO:0000313" key="2">
    <source>
        <dbReference type="Proteomes" id="UP000238164"/>
    </source>
</evidence>